<feature type="compositionally biased region" description="Basic and acidic residues" evidence="1">
    <location>
        <begin position="346"/>
        <end position="363"/>
    </location>
</feature>
<dbReference type="Proteomes" id="UP000215127">
    <property type="component" value="Chromosome 1"/>
</dbReference>
<dbReference type="PROSITE" id="PS50172">
    <property type="entry name" value="BRCT"/>
    <property type="match status" value="1"/>
</dbReference>
<evidence type="ECO:0000256" key="1">
    <source>
        <dbReference type="SAM" id="MobiDB-lite"/>
    </source>
</evidence>
<evidence type="ECO:0000313" key="4">
    <source>
        <dbReference type="Proteomes" id="UP000215127"/>
    </source>
</evidence>
<dbReference type="InterPro" id="IPR036420">
    <property type="entry name" value="BRCT_dom_sf"/>
</dbReference>
<dbReference type="AlphaFoldDB" id="A0A1X7REX6"/>
<name>A0A1X7REX6_ZYMT9</name>
<proteinExistence type="predicted"/>
<feature type="compositionally biased region" description="Low complexity" evidence="1">
    <location>
        <begin position="208"/>
        <end position="218"/>
    </location>
</feature>
<feature type="compositionally biased region" description="Low complexity" evidence="1">
    <location>
        <begin position="489"/>
        <end position="501"/>
    </location>
</feature>
<keyword evidence="4" id="KW-1185">Reference proteome</keyword>
<evidence type="ECO:0000259" key="2">
    <source>
        <dbReference type="PROSITE" id="PS50172"/>
    </source>
</evidence>
<dbReference type="SUPFAM" id="SSF52113">
    <property type="entry name" value="BRCT domain"/>
    <property type="match status" value="1"/>
</dbReference>
<feature type="domain" description="BRCT" evidence="2">
    <location>
        <begin position="614"/>
        <end position="659"/>
    </location>
</feature>
<feature type="compositionally biased region" description="Acidic residues" evidence="1">
    <location>
        <begin position="454"/>
        <end position="463"/>
    </location>
</feature>
<accession>A0A1X7REX6</accession>
<feature type="compositionally biased region" description="Polar residues" evidence="1">
    <location>
        <begin position="316"/>
        <end position="327"/>
    </location>
</feature>
<gene>
    <name evidence="3" type="ORF">ZT3D7_G1129</name>
</gene>
<feature type="compositionally biased region" description="Polar residues" evidence="1">
    <location>
        <begin position="173"/>
        <end position="190"/>
    </location>
</feature>
<feature type="compositionally biased region" description="Acidic residues" evidence="1">
    <location>
        <begin position="502"/>
        <end position="522"/>
    </location>
</feature>
<dbReference type="Gene3D" id="3.40.50.10190">
    <property type="entry name" value="BRCT domain"/>
    <property type="match status" value="1"/>
</dbReference>
<feature type="compositionally biased region" description="Polar residues" evidence="1">
    <location>
        <begin position="124"/>
        <end position="149"/>
    </location>
</feature>
<organism evidence="3 4">
    <name type="scientific">Zymoseptoria tritici (strain ST99CH_3D7)</name>
    <dbReference type="NCBI Taxonomy" id="1276538"/>
    <lineage>
        <taxon>Eukaryota</taxon>
        <taxon>Fungi</taxon>
        <taxon>Dikarya</taxon>
        <taxon>Ascomycota</taxon>
        <taxon>Pezizomycotina</taxon>
        <taxon>Dothideomycetes</taxon>
        <taxon>Dothideomycetidae</taxon>
        <taxon>Mycosphaerellales</taxon>
        <taxon>Mycosphaerellaceae</taxon>
        <taxon>Zymoseptoria</taxon>
    </lineage>
</organism>
<feature type="compositionally biased region" description="Polar residues" evidence="1">
    <location>
        <begin position="559"/>
        <end position="574"/>
    </location>
</feature>
<feature type="region of interest" description="Disordered" evidence="1">
    <location>
        <begin position="124"/>
        <end position="584"/>
    </location>
</feature>
<protein>
    <recommendedName>
        <fullName evidence="2">BRCT domain-containing protein</fullName>
    </recommendedName>
</protein>
<dbReference type="EMBL" id="LT853692">
    <property type="protein sequence ID" value="SMQ45984.1"/>
    <property type="molecule type" value="Genomic_DNA"/>
</dbReference>
<sequence length="775" mass="84109">MSESPLLLRCFFGGTFELPVPYDGIDASPIIQLVFSTSSGEITLRRQNDENTLYSDFISRLEIPSLVLETFVNTSLQISSSDESCEIPRSTTGNRCFTSLRPGETLHFPDQCVKIRILEKPASFSSTPPLSHYSATSSCTMADTSIQRSKSPEVDGSDTEDEIVNDAPAVPKPQSQGKLKRTFTSTPQNHKVSDPYDDDSGTFMDGRGSSQSKSGKQYGKQKKELFGHSLSSSQAGPGGASTTEDEENNASEKKSDRDEQATAARDTHDEIVSVSELIPTDPATDAVDAPEISNPTDEAAELPNDTSVLDVDENVTNESFDISQQPMSDHEDAQSNAKKNVAQQRSSDRGDREDSDASKETAKSKGKSKGGQLGAPHRGGKRTSSGPASGDEDGNQENQPLAKKPRTSSTSEFIDKELEAIAATSQDESDGDSQIPAQGPFPSRKSSRAKADLPQEESTEDEAPSAGRRHRTSRTSSAALVQDDDIADDAAAPVEAANGDATEADAAEDEVAEDEATEDDEVQITATRSTRKSSSSSSTKKPNSRGRIFKAPIKPTPARQKTASPPKTPTSSARPPTRILLSGSRLTATNQNWLKRQTNVVDEVPGKRTNYACVVRDENIPTTIKVLRALIAGKRIITDQWVVDSKEEGSLLDVNEYLHPDLQTKDIGTEDRRKLFNKKTLFFTHAAKASFGLDWEDVITTAMEAGASHVDFGTAFKGATTHCDKANRIDFGIKNDTDANKLKEEYESTVYDKAMFAKAILRAKLELDNDEFVLE</sequence>
<feature type="compositionally biased region" description="Low complexity" evidence="1">
    <location>
        <begin position="532"/>
        <end position="541"/>
    </location>
</feature>
<feature type="compositionally biased region" description="Polar residues" evidence="1">
    <location>
        <begin position="334"/>
        <end position="344"/>
    </location>
</feature>
<dbReference type="InterPro" id="IPR001357">
    <property type="entry name" value="BRCT_dom"/>
</dbReference>
<reference evidence="3 4" key="1">
    <citation type="submission" date="2016-06" db="EMBL/GenBank/DDBJ databases">
        <authorList>
            <person name="Kjaerup R.B."/>
            <person name="Dalgaard T.S."/>
            <person name="Juul-Madsen H.R."/>
        </authorList>
    </citation>
    <scope>NUCLEOTIDE SEQUENCE [LARGE SCALE GENOMIC DNA]</scope>
</reference>
<evidence type="ECO:0000313" key="3">
    <source>
        <dbReference type="EMBL" id="SMQ45984.1"/>
    </source>
</evidence>
<feature type="compositionally biased region" description="Acidic residues" evidence="1">
    <location>
        <begin position="155"/>
        <end position="164"/>
    </location>
</feature>
<feature type="compositionally biased region" description="Basic and acidic residues" evidence="1">
    <location>
        <begin position="250"/>
        <end position="271"/>
    </location>
</feature>